<evidence type="ECO:0000259" key="4">
    <source>
        <dbReference type="PROSITE" id="PS50110"/>
    </source>
</evidence>
<dbReference type="Gene3D" id="1.10.10.10">
    <property type="entry name" value="Winged helix-like DNA-binding domain superfamily/Winged helix DNA-binding domain"/>
    <property type="match status" value="1"/>
</dbReference>
<dbReference type="Gene3D" id="3.40.50.2300">
    <property type="match status" value="1"/>
</dbReference>
<evidence type="ECO:0000313" key="6">
    <source>
        <dbReference type="EMBL" id="NKI92067.1"/>
    </source>
</evidence>
<comment type="caution">
    <text evidence="2">Lacks conserved residue(s) required for the propagation of feature annotation.</text>
</comment>
<dbReference type="PANTHER" id="PTHR48111">
    <property type="entry name" value="REGULATOR OF RPOS"/>
    <property type="match status" value="1"/>
</dbReference>
<dbReference type="SUPFAM" id="SSF46894">
    <property type="entry name" value="C-terminal effector domain of the bipartite response regulators"/>
    <property type="match status" value="1"/>
</dbReference>
<dbReference type="InterPro" id="IPR001789">
    <property type="entry name" value="Sig_transdc_resp-reg_receiver"/>
</dbReference>
<keyword evidence="7" id="KW-1185">Reference proteome</keyword>
<evidence type="ECO:0000313" key="7">
    <source>
        <dbReference type="Proteomes" id="UP000717634"/>
    </source>
</evidence>
<dbReference type="PROSITE" id="PS50110">
    <property type="entry name" value="RESPONSE_REGULATORY"/>
    <property type="match status" value="1"/>
</dbReference>
<dbReference type="InterPro" id="IPR036388">
    <property type="entry name" value="WH-like_DNA-bd_sf"/>
</dbReference>
<gene>
    <name evidence="6" type="ORF">HBN54_004691</name>
</gene>
<dbReference type="Pfam" id="PF00072">
    <property type="entry name" value="Response_reg"/>
    <property type="match status" value="1"/>
</dbReference>
<name>A0ABX1HP92_9BACT</name>
<feature type="domain" description="OmpR/PhoB-type" evidence="5">
    <location>
        <begin position="125"/>
        <end position="221"/>
    </location>
</feature>
<reference evidence="6 7" key="1">
    <citation type="submission" date="2020-03" db="EMBL/GenBank/DDBJ databases">
        <title>Genomic Encyclopedia of Type Strains, Phase IV (KMG-V): Genome sequencing to study the core and pangenomes of soil and plant-associated prokaryotes.</title>
        <authorList>
            <person name="Whitman W."/>
        </authorList>
    </citation>
    <scope>NUCLEOTIDE SEQUENCE [LARGE SCALE GENOMIC DNA]</scope>
    <source>
        <strain evidence="6 7">1B</strain>
    </source>
</reference>
<evidence type="ECO:0000256" key="3">
    <source>
        <dbReference type="PROSITE-ProRule" id="PRU01091"/>
    </source>
</evidence>
<dbReference type="InterPro" id="IPR001867">
    <property type="entry name" value="OmpR/PhoB-type_DNA-bd"/>
</dbReference>
<dbReference type="CDD" id="cd00383">
    <property type="entry name" value="trans_reg_C"/>
    <property type="match status" value="1"/>
</dbReference>
<dbReference type="EMBL" id="JAAVTK010000032">
    <property type="protein sequence ID" value="NKI92067.1"/>
    <property type="molecule type" value="Genomic_DNA"/>
</dbReference>
<dbReference type="GO" id="GO:0003677">
    <property type="term" value="F:DNA binding"/>
    <property type="evidence" value="ECO:0007669"/>
    <property type="project" value="UniProtKB-KW"/>
</dbReference>
<proteinExistence type="predicted"/>
<dbReference type="Proteomes" id="UP000717634">
    <property type="component" value="Unassembled WGS sequence"/>
</dbReference>
<protein>
    <submittedName>
        <fullName evidence="6">DNA-binding response OmpR family regulator</fullName>
    </submittedName>
</protein>
<feature type="DNA-binding region" description="OmpR/PhoB-type" evidence="3">
    <location>
        <begin position="125"/>
        <end position="221"/>
    </location>
</feature>
<sequence length="221" mass="24628">MAILIIEADESRRATVHRFLQRAGYLTDLAPSLAAATAKLAVRHYEFVLLAQTLPDGEGLTLLHEAKRRNYQAAAFILLMATDAVDDRLRGFAAGADDCVARSTTLLELERRLRSIARQRFGRPRPRISFGAGFELDLAGRRLRHGSQAVDLSRSQFDLLHHLLRHRGRPLTREQLGAHIGKGSEGSNYIDVHIMNVRKALARFAPPDFLQTVRGIGYQAA</sequence>
<evidence type="ECO:0000256" key="2">
    <source>
        <dbReference type="PROSITE-ProRule" id="PRU00169"/>
    </source>
</evidence>
<dbReference type="SUPFAM" id="SSF52172">
    <property type="entry name" value="CheY-like"/>
    <property type="match status" value="1"/>
</dbReference>
<dbReference type="SMART" id="SM00862">
    <property type="entry name" value="Trans_reg_C"/>
    <property type="match status" value="1"/>
</dbReference>
<keyword evidence="1 3" id="KW-0238">DNA-binding</keyword>
<feature type="domain" description="Response regulatory" evidence="4">
    <location>
        <begin position="2"/>
        <end position="117"/>
    </location>
</feature>
<accession>A0ABX1HP92</accession>
<evidence type="ECO:0000256" key="1">
    <source>
        <dbReference type="ARBA" id="ARBA00023125"/>
    </source>
</evidence>
<dbReference type="Pfam" id="PF00486">
    <property type="entry name" value="Trans_reg_C"/>
    <property type="match status" value="1"/>
</dbReference>
<dbReference type="PANTHER" id="PTHR48111:SF36">
    <property type="entry name" value="TRANSCRIPTIONAL REGULATORY PROTEIN CUTR"/>
    <property type="match status" value="1"/>
</dbReference>
<dbReference type="InterPro" id="IPR011006">
    <property type="entry name" value="CheY-like_superfamily"/>
</dbReference>
<dbReference type="SMART" id="SM00448">
    <property type="entry name" value="REC"/>
    <property type="match status" value="1"/>
</dbReference>
<dbReference type="RefSeq" id="WP_168675603.1">
    <property type="nucleotide sequence ID" value="NZ_JAAVTK010000032.1"/>
</dbReference>
<evidence type="ECO:0000259" key="5">
    <source>
        <dbReference type="PROSITE" id="PS51755"/>
    </source>
</evidence>
<dbReference type="InterPro" id="IPR016032">
    <property type="entry name" value="Sig_transdc_resp-reg_C-effctor"/>
</dbReference>
<comment type="caution">
    <text evidence="6">The sequence shown here is derived from an EMBL/GenBank/DDBJ whole genome shotgun (WGS) entry which is preliminary data.</text>
</comment>
<organism evidence="6 7">
    <name type="scientific">Hymenobacter artigasi</name>
    <dbReference type="NCBI Taxonomy" id="2719616"/>
    <lineage>
        <taxon>Bacteria</taxon>
        <taxon>Pseudomonadati</taxon>
        <taxon>Bacteroidota</taxon>
        <taxon>Cytophagia</taxon>
        <taxon>Cytophagales</taxon>
        <taxon>Hymenobacteraceae</taxon>
        <taxon>Hymenobacter</taxon>
    </lineage>
</organism>
<dbReference type="InterPro" id="IPR039420">
    <property type="entry name" value="WalR-like"/>
</dbReference>
<dbReference type="PROSITE" id="PS51755">
    <property type="entry name" value="OMPR_PHOB"/>
    <property type="match status" value="1"/>
</dbReference>